<dbReference type="VEuPathDB" id="VectorBase:BGLAX_028898"/>
<dbReference type="Proteomes" id="UP000076420">
    <property type="component" value="Unassembled WGS sequence"/>
</dbReference>
<dbReference type="VEuPathDB" id="VectorBase:BGLB028146"/>
<proteinExistence type="predicted"/>
<evidence type="ECO:0000256" key="1">
    <source>
        <dbReference type="SAM" id="MobiDB-lite"/>
    </source>
</evidence>
<sequence>MKDIDRSLSLRRGSEKGTSKLVSGQLGRRASEYSPVIGGRSGPKISPAQSAVSYKGITSLTELQNLLTHTEDSNERNNIRNVIRHLRQLPESGEYILEHKLTWWT</sequence>
<accession>A0A2C9L897</accession>
<dbReference type="AlphaFoldDB" id="A0A2C9L897"/>
<evidence type="ECO:0000313" key="2">
    <source>
        <dbReference type="EnsemblMetazoa" id="BGLB028146-PB"/>
    </source>
</evidence>
<organism evidence="2 3">
    <name type="scientific">Biomphalaria glabrata</name>
    <name type="common">Bloodfluke planorb</name>
    <name type="synonym">Freshwater snail</name>
    <dbReference type="NCBI Taxonomy" id="6526"/>
    <lineage>
        <taxon>Eukaryota</taxon>
        <taxon>Metazoa</taxon>
        <taxon>Spiralia</taxon>
        <taxon>Lophotrochozoa</taxon>
        <taxon>Mollusca</taxon>
        <taxon>Gastropoda</taxon>
        <taxon>Heterobranchia</taxon>
        <taxon>Euthyneura</taxon>
        <taxon>Panpulmonata</taxon>
        <taxon>Hygrophila</taxon>
        <taxon>Lymnaeoidea</taxon>
        <taxon>Planorbidae</taxon>
        <taxon>Biomphalaria</taxon>
    </lineage>
</organism>
<dbReference type="EnsemblMetazoa" id="BGLB028146-RB">
    <property type="protein sequence ID" value="BGLB028146-PB"/>
    <property type="gene ID" value="BGLB028146"/>
</dbReference>
<feature type="region of interest" description="Disordered" evidence="1">
    <location>
        <begin position="1"/>
        <end position="48"/>
    </location>
</feature>
<feature type="compositionally biased region" description="Basic and acidic residues" evidence="1">
    <location>
        <begin position="1"/>
        <end position="18"/>
    </location>
</feature>
<gene>
    <name evidence="2" type="primary">106053521</name>
</gene>
<reference evidence="2" key="1">
    <citation type="submission" date="2020-05" db="UniProtKB">
        <authorList>
            <consortium name="EnsemblMetazoa"/>
        </authorList>
    </citation>
    <scope>IDENTIFICATION</scope>
    <source>
        <strain evidence="2">BB02</strain>
    </source>
</reference>
<dbReference type="KEGG" id="bgt:106053521"/>
<evidence type="ECO:0000313" key="3">
    <source>
        <dbReference type="Proteomes" id="UP000076420"/>
    </source>
</evidence>
<protein>
    <submittedName>
        <fullName evidence="2">Uncharacterized protein</fullName>
    </submittedName>
</protein>
<name>A0A2C9L897_BIOGL</name>